<dbReference type="Gene3D" id="3.30.1320.10">
    <property type="match status" value="1"/>
</dbReference>
<evidence type="ECO:0000256" key="3">
    <source>
        <dbReference type="HAMAP-Rule" id="MF_00385"/>
    </source>
</evidence>
<evidence type="ECO:0000256" key="4">
    <source>
        <dbReference type="SAM" id="MobiDB-lite"/>
    </source>
</evidence>
<reference evidence="5 6" key="1">
    <citation type="journal article" date="2016" name="Nat. Commun.">
        <title>Thousands of microbial genomes shed light on interconnected biogeochemical processes in an aquifer system.</title>
        <authorList>
            <person name="Anantharaman K."/>
            <person name="Brown C.T."/>
            <person name="Hug L.A."/>
            <person name="Sharon I."/>
            <person name="Castelle C.J."/>
            <person name="Probst A.J."/>
            <person name="Thomas B.C."/>
            <person name="Singh A."/>
            <person name="Wilkins M.J."/>
            <person name="Karaoz U."/>
            <person name="Brodie E.L."/>
            <person name="Williams K.H."/>
            <person name="Hubbard S.S."/>
            <person name="Banfield J.F."/>
        </authorList>
    </citation>
    <scope>NUCLEOTIDE SEQUENCE [LARGE SCALE GENOMIC DNA]</scope>
</reference>
<dbReference type="PANTHER" id="PTHR12919">
    <property type="entry name" value="30S RIBOSOMAL PROTEIN S16"/>
    <property type="match status" value="1"/>
</dbReference>
<keyword evidence="2 3" id="KW-0687">Ribonucleoprotein</keyword>
<name>A0A1G2DYC6_9BACT</name>
<protein>
    <recommendedName>
        <fullName evidence="3">Small ribosomal subunit protein bS16</fullName>
    </recommendedName>
</protein>
<sequence length="169" mass="18904">MLVIHLFRVGKKNQPSFKIVVAERGKPTRAGRFVEEVGFYNPVTKEKVLKQERIKYWISVGAQPSPTAFNLFVSEKIIEGKKIDVHKKPKKKEEKPGEPAVAPAAEVKPKEETPPNQIAEKPAEEKPKETPAAAPEKPVEEKTPEPKSEPIKETEPPKEEVKAEAPKSE</sequence>
<dbReference type="EMBL" id="MHLY01000010">
    <property type="protein sequence ID" value="OGZ18594.1"/>
    <property type="molecule type" value="Genomic_DNA"/>
</dbReference>
<gene>
    <name evidence="3" type="primary">rpsP</name>
    <name evidence="5" type="ORF">A2175_01190</name>
</gene>
<dbReference type="AlphaFoldDB" id="A0A1G2DYC6"/>
<dbReference type="PANTHER" id="PTHR12919:SF20">
    <property type="entry name" value="SMALL RIBOSOMAL SUBUNIT PROTEIN BS16M"/>
    <property type="match status" value="1"/>
</dbReference>
<dbReference type="GO" id="GO:0006412">
    <property type="term" value="P:translation"/>
    <property type="evidence" value="ECO:0007669"/>
    <property type="project" value="UniProtKB-UniRule"/>
</dbReference>
<dbReference type="NCBIfam" id="TIGR00002">
    <property type="entry name" value="S16"/>
    <property type="match status" value="1"/>
</dbReference>
<keyword evidence="1 3" id="KW-0689">Ribosomal protein</keyword>
<organism evidence="5 6">
    <name type="scientific">Candidatus Nealsonbacteria bacterium RBG_13_42_11</name>
    <dbReference type="NCBI Taxonomy" id="1801663"/>
    <lineage>
        <taxon>Bacteria</taxon>
        <taxon>Candidatus Nealsoniibacteriota</taxon>
    </lineage>
</organism>
<comment type="caution">
    <text evidence="5">The sequence shown here is derived from an EMBL/GenBank/DDBJ whole genome shotgun (WGS) entry which is preliminary data.</text>
</comment>
<dbReference type="GO" id="GO:0003735">
    <property type="term" value="F:structural constituent of ribosome"/>
    <property type="evidence" value="ECO:0007669"/>
    <property type="project" value="InterPro"/>
</dbReference>
<dbReference type="GO" id="GO:0015935">
    <property type="term" value="C:small ribosomal subunit"/>
    <property type="evidence" value="ECO:0007669"/>
    <property type="project" value="TreeGrafter"/>
</dbReference>
<comment type="similarity">
    <text evidence="3">Belongs to the bacterial ribosomal protein bS16 family.</text>
</comment>
<feature type="region of interest" description="Disordered" evidence="4">
    <location>
        <begin position="83"/>
        <end position="169"/>
    </location>
</feature>
<dbReference type="Pfam" id="PF00886">
    <property type="entry name" value="Ribosomal_S16"/>
    <property type="match status" value="1"/>
</dbReference>
<evidence type="ECO:0000256" key="1">
    <source>
        <dbReference type="ARBA" id="ARBA00022980"/>
    </source>
</evidence>
<dbReference type="STRING" id="1801663.A2175_01190"/>
<dbReference type="GO" id="GO:0005737">
    <property type="term" value="C:cytoplasm"/>
    <property type="evidence" value="ECO:0007669"/>
    <property type="project" value="UniProtKB-ARBA"/>
</dbReference>
<evidence type="ECO:0000313" key="5">
    <source>
        <dbReference type="EMBL" id="OGZ18594.1"/>
    </source>
</evidence>
<dbReference type="HAMAP" id="MF_00385">
    <property type="entry name" value="Ribosomal_bS16"/>
    <property type="match status" value="1"/>
</dbReference>
<proteinExistence type="inferred from homology"/>
<dbReference type="SUPFAM" id="SSF54565">
    <property type="entry name" value="Ribosomal protein S16"/>
    <property type="match status" value="1"/>
</dbReference>
<dbReference type="InterPro" id="IPR000307">
    <property type="entry name" value="Ribosomal_bS16"/>
</dbReference>
<evidence type="ECO:0000313" key="6">
    <source>
        <dbReference type="Proteomes" id="UP000176755"/>
    </source>
</evidence>
<accession>A0A1G2DYC6</accession>
<feature type="compositionally biased region" description="Basic and acidic residues" evidence="4">
    <location>
        <begin position="137"/>
        <end position="169"/>
    </location>
</feature>
<dbReference type="Proteomes" id="UP000176755">
    <property type="component" value="Unassembled WGS sequence"/>
</dbReference>
<dbReference type="InterPro" id="IPR023803">
    <property type="entry name" value="Ribosomal_bS16_dom_sf"/>
</dbReference>
<evidence type="ECO:0000256" key="2">
    <source>
        <dbReference type="ARBA" id="ARBA00023274"/>
    </source>
</evidence>